<protein>
    <recommendedName>
        <fullName evidence="4">Peptidase M50 domain-containing protein</fullName>
    </recommendedName>
</protein>
<dbReference type="AlphaFoldDB" id="A0A517YRA3"/>
<keyword evidence="1" id="KW-0812">Transmembrane</keyword>
<feature type="transmembrane region" description="Helical" evidence="1">
    <location>
        <begin position="20"/>
        <end position="42"/>
    </location>
</feature>
<feature type="transmembrane region" description="Helical" evidence="1">
    <location>
        <begin position="154"/>
        <end position="172"/>
    </location>
</feature>
<sequence>MVATSYCKMTCLFLLKRYRICWRAGIGAIACLLSWWCGMMAIHELGHAWGAWLSGGSEIDIIVPAVGFSRTTIGINPQPLFVAWMGASAGCAVPLVMAIGSTIVWKRVGIMIWPQRWTLGWAGFCLLANSAYIGLGWINHIGDAGDLLRHGACIWQLVIFGLVAMSSGFWIWHQMIENRRADSR</sequence>
<reference evidence="2 3" key="1">
    <citation type="submission" date="2019-02" db="EMBL/GenBank/DDBJ databases">
        <title>Deep-cultivation of Planctomycetes and their phenomic and genomic characterization uncovers novel biology.</title>
        <authorList>
            <person name="Wiegand S."/>
            <person name="Jogler M."/>
            <person name="Boedeker C."/>
            <person name="Pinto D."/>
            <person name="Vollmers J."/>
            <person name="Rivas-Marin E."/>
            <person name="Kohn T."/>
            <person name="Peeters S.H."/>
            <person name="Heuer A."/>
            <person name="Rast P."/>
            <person name="Oberbeckmann S."/>
            <person name="Bunk B."/>
            <person name="Jeske O."/>
            <person name="Meyerdierks A."/>
            <person name="Storesund J.E."/>
            <person name="Kallscheuer N."/>
            <person name="Luecker S."/>
            <person name="Lage O.M."/>
            <person name="Pohl T."/>
            <person name="Merkel B.J."/>
            <person name="Hornburger P."/>
            <person name="Mueller R.-W."/>
            <person name="Bruemmer F."/>
            <person name="Labrenz M."/>
            <person name="Spormann A.M."/>
            <person name="Op den Camp H."/>
            <person name="Overmann J."/>
            <person name="Amann R."/>
            <person name="Jetten M.S.M."/>
            <person name="Mascher T."/>
            <person name="Medema M.H."/>
            <person name="Devos D.P."/>
            <person name="Kaster A.-K."/>
            <person name="Ovreas L."/>
            <person name="Rohde M."/>
            <person name="Galperin M.Y."/>
            <person name="Jogler C."/>
        </authorList>
    </citation>
    <scope>NUCLEOTIDE SEQUENCE [LARGE SCALE GENOMIC DNA]</scope>
    <source>
        <strain evidence="2 3">KS4</strain>
    </source>
</reference>
<keyword evidence="1" id="KW-0472">Membrane</keyword>
<keyword evidence="1" id="KW-1133">Transmembrane helix</keyword>
<gene>
    <name evidence="2" type="ORF">KS4_07900</name>
</gene>
<organism evidence="2 3">
    <name type="scientific">Poriferisphaera corsica</name>
    <dbReference type="NCBI Taxonomy" id="2528020"/>
    <lineage>
        <taxon>Bacteria</taxon>
        <taxon>Pseudomonadati</taxon>
        <taxon>Planctomycetota</taxon>
        <taxon>Phycisphaerae</taxon>
        <taxon>Phycisphaerales</taxon>
        <taxon>Phycisphaeraceae</taxon>
        <taxon>Poriferisphaera</taxon>
    </lineage>
</organism>
<dbReference type="Proteomes" id="UP000317369">
    <property type="component" value="Chromosome"/>
</dbReference>
<dbReference type="EMBL" id="CP036425">
    <property type="protein sequence ID" value="QDU32756.1"/>
    <property type="molecule type" value="Genomic_DNA"/>
</dbReference>
<evidence type="ECO:0000313" key="2">
    <source>
        <dbReference type="EMBL" id="QDU32756.1"/>
    </source>
</evidence>
<evidence type="ECO:0000313" key="3">
    <source>
        <dbReference type="Proteomes" id="UP000317369"/>
    </source>
</evidence>
<accession>A0A517YRA3</accession>
<proteinExistence type="predicted"/>
<evidence type="ECO:0000256" key="1">
    <source>
        <dbReference type="SAM" id="Phobius"/>
    </source>
</evidence>
<name>A0A517YRA3_9BACT</name>
<dbReference type="KEGG" id="pcor:KS4_07900"/>
<feature type="transmembrane region" description="Helical" evidence="1">
    <location>
        <begin position="117"/>
        <end position="138"/>
    </location>
</feature>
<feature type="transmembrane region" description="Helical" evidence="1">
    <location>
        <begin position="81"/>
        <end position="105"/>
    </location>
</feature>
<keyword evidence="3" id="KW-1185">Reference proteome</keyword>
<evidence type="ECO:0008006" key="4">
    <source>
        <dbReference type="Google" id="ProtNLM"/>
    </source>
</evidence>